<comment type="subcellular location">
    <subcellularLocation>
        <location evidence="1">Membrane</location>
    </subcellularLocation>
</comment>
<dbReference type="GO" id="GO:0080115">
    <property type="term" value="F:myosin XI tail binding"/>
    <property type="evidence" value="ECO:0007669"/>
    <property type="project" value="UniProtKB-ARBA"/>
</dbReference>
<evidence type="ECO:0000313" key="8">
    <source>
        <dbReference type="Proteomes" id="UP001054252"/>
    </source>
</evidence>
<dbReference type="EMBL" id="BPVZ01000049">
    <property type="protein sequence ID" value="GKV18108.1"/>
    <property type="molecule type" value="Genomic_DNA"/>
</dbReference>
<evidence type="ECO:0000256" key="4">
    <source>
        <dbReference type="ARBA" id="ARBA00023136"/>
    </source>
</evidence>
<feature type="coiled-coil region" evidence="5">
    <location>
        <begin position="368"/>
        <end position="429"/>
    </location>
</feature>
<evidence type="ECO:0000256" key="2">
    <source>
        <dbReference type="ARBA" id="ARBA00022692"/>
    </source>
</evidence>
<comment type="caution">
    <text evidence="7">The sequence shown here is derived from an EMBL/GenBank/DDBJ whole genome shotgun (WGS) entry which is preliminary data.</text>
</comment>
<keyword evidence="3" id="KW-1133">Transmembrane helix</keyword>
<gene>
    <name evidence="7" type="ORF">SLEP1_g28530</name>
</gene>
<evidence type="ECO:0000256" key="5">
    <source>
        <dbReference type="SAM" id="Coils"/>
    </source>
</evidence>
<dbReference type="PANTHER" id="PTHR31422">
    <property type="entry name" value="BNAANNG28530D PROTEIN"/>
    <property type="match status" value="1"/>
</dbReference>
<evidence type="ECO:0000259" key="6">
    <source>
        <dbReference type="PROSITE" id="PS51775"/>
    </source>
</evidence>
<dbReference type="PROSITE" id="PS51775">
    <property type="entry name" value="GTD_BINDING"/>
    <property type="match status" value="1"/>
</dbReference>
<organism evidence="7 8">
    <name type="scientific">Rubroshorea leprosula</name>
    <dbReference type="NCBI Taxonomy" id="152421"/>
    <lineage>
        <taxon>Eukaryota</taxon>
        <taxon>Viridiplantae</taxon>
        <taxon>Streptophyta</taxon>
        <taxon>Embryophyta</taxon>
        <taxon>Tracheophyta</taxon>
        <taxon>Spermatophyta</taxon>
        <taxon>Magnoliopsida</taxon>
        <taxon>eudicotyledons</taxon>
        <taxon>Gunneridae</taxon>
        <taxon>Pentapetalae</taxon>
        <taxon>rosids</taxon>
        <taxon>malvids</taxon>
        <taxon>Malvales</taxon>
        <taxon>Dipterocarpaceae</taxon>
        <taxon>Rubroshorea</taxon>
    </lineage>
</organism>
<evidence type="ECO:0000313" key="7">
    <source>
        <dbReference type="EMBL" id="GKV18108.1"/>
    </source>
</evidence>
<dbReference type="PANTHER" id="PTHR31422:SF1">
    <property type="entry name" value="GTD-BINDING DOMAIN-CONTAINING PROTEIN"/>
    <property type="match status" value="1"/>
</dbReference>
<dbReference type="Pfam" id="PF04576">
    <property type="entry name" value="Zein-binding"/>
    <property type="match status" value="1"/>
</dbReference>
<name>A0AAV5K3Q1_9ROSI</name>
<accession>A0AAV5K3Q1</accession>
<feature type="coiled-coil region" evidence="5">
    <location>
        <begin position="26"/>
        <end position="89"/>
    </location>
</feature>
<reference evidence="7 8" key="1">
    <citation type="journal article" date="2021" name="Commun. Biol.">
        <title>The genome of Shorea leprosula (Dipterocarpaceae) highlights the ecological relevance of drought in aseasonal tropical rainforests.</title>
        <authorList>
            <person name="Ng K.K.S."/>
            <person name="Kobayashi M.J."/>
            <person name="Fawcett J.A."/>
            <person name="Hatakeyama M."/>
            <person name="Paape T."/>
            <person name="Ng C.H."/>
            <person name="Ang C.C."/>
            <person name="Tnah L.H."/>
            <person name="Lee C.T."/>
            <person name="Nishiyama T."/>
            <person name="Sese J."/>
            <person name="O'Brien M.J."/>
            <person name="Copetti D."/>
            <person name="Mohd Noor M.I."/>
            <person name="Ong R.C."/>
            <person name="Putra M."/>
            <person name="Sireger I.Z."/>
            <person name="Indrioko S."/>
            <person name="Kosugi Y."/>
            <person name="Izuno A."/>
            <person name="Isagi Y."/>
            <person name="Lee S.L."/>
            <person name="Shimizu K.K."/>
        </authorList>
    </citation>
    <scope>NUCLEOTIDE SEQUENCE [LARGE SCALE GENOMIC DNA]</scope>
    <source>
        <strain evidence="7">214</strain>
    </source>
</reference>
<dbReference type="GO" id="GO:0016020">
    <property type="term" value="C:membrane"/>
    <property type="evidence" value="ECO:0007669"/>
    <property type="project" value="UniProtKB-SubCell"/>
</dbReference>
<keyword evidence="8" id="KW-1185">Reference proteome</keyword>
<keyword evidence="4" id="KW-0472">Membrane</keyword>
<protein>
    <recommendedName>
        <fullName evidence="6">GTD-binding domain-containing protein</fullName>
    </recommendedName>
</protein>
<sequence>MADSGGNSETDIAVLKEALCTQQHLLQKLNVELDVEREAAATAASEALSMILRLQGEKAAVKMEAIQYKRLAEEKISHAEETIALFEELIYTKEMEISSLEYQVEAYRYMLLSMGCSDLGMGVNGNVRRLKSLPVLSKDVKFKSFESERSAVPEMDLALIHGIVDDKLEHLVNVQSLEVKRSSGNLAGSDFNYYWEQIRNLDEWANEITDGKGFVGKDKYINPKVESRSFSLISQKSISSSLDPARSPLILDEMKCLDDSKEREVLFASSSCSSSVQDIFEVPEINDHRKTLANSRKGRSKLILEENKNGLGKIDLIAEETFESTTKDEIEWEKKMLPSPSPEERTSKPTAGMNFDCKLSLGQPNIGIAQCKDEIQQLSKRLELLEGERNNTRQEIRVAGEEEEEINLLKQIQQQLNSIQSEISCITKKPPPPDDGPLLSVMEGMLYFWF</sequence>
<feature type="domain" description="GTD-binding" evidence="6">
    <location>
        <begin position="10"/>
        <end position="108"/>
    </location>
</feature>
<dbReference type="Proteomes" id="UP001054252">
    <property type="component" value="Unassembled WGS sequence"/>
</dbReference>
<evidence type="ECO:0000256" key="1">
    <source>
        <dbReference type="ARBA" id="ARBA00004370"/>
    </source>
</evidence>
<keyword evidence="5" id="KW-0175">Coiled coil</keyword>
<dbReference type="AlphaFoldDB" id="A0AAV5K3Q1"/>
<proteinExistence type="predicted"/>
<dbReference type="InterPro" id="IPR007656">
    <property type="entry name" value="GTD-bd"/>
</dbReference>
<evidence type="ECO:0000256" key="3">
    <source>
        <dbReference type="ARBA" id="ARBA00022989"/>
    </source>
</evidence>
<keyword evidence="2" id="KW-0812">Transmembrane</keyword>